<evidence type="ECO:0000256" key="9">
    <source>
        <dbReference type="ARBA" id="ARBA00023002"/>
    </source>
</evidence>
<dbReference type="GO" id="GO:0004130">
    <property type="term" value="F:cytochrome-c peroxidase activity"/>
    <property type="evidence" value="ECO:0007669"/>
    <property type="project" value="TreeGrafter"/>
</dbReference>
<keyword evidence="7" id="KW-0574">Periplasm</keyword>
<keyword evidence="18" id="KW-1185">Reference proteome</keyword>
<name>A0A5P9NR52_9GAMM</name>
<dbReference type="OrthoDB" id="9805202at2"/>
<keyword evidence="6 15" id="KW-0732">Signal</keyword>
<keyword evidence="4 13" id="KW-0349">Heme</keyword>
<dbReference type="PANTHER" id="PTHR30600:SF10">
    <property type="entry name" value="BLL6722 PROTEIN"/>
    <property type="match status" value="1"/>
</dbReference>
<evidence type="ECO:0000313" key="18">
    <source>
        <dbReference type="Proteomes" id="UP000326287"/>
    </source>
</evidence>
<dbReference type="AlphaFoldDB" id="A0A5P9NR52"/>
<dbReference type="InterPro" id="IPR004852">
    <property type="entry name" value="Di-haem_cyt_c_peroxidsae"/>
</dbReference>
<evidence type="ECO:0000256" key="6">
    <source>
        <dbReference type="ARBA" id="ARBA00022729"/>
    </source>
</evidence>
<dbReference type="PANTHER" id="PTHR30600">
    <property type="entry name" value="CYTOCHROME C PEROXIDASE-RELATED"/>
    <property type="match status" value="1"/>
</dbReference>
<sequence length="400" mass="43983">MLISLLRPFAVLTVLLSVASWAETPVQFTLSADCPPGFELDAGHCELRSLYQLYNSLQGAGMGGPSTGLPEWRDGFTPQQTDLGRFLFFDPVLSRDGSVSCATCHHPDKGFADGRGLSVGIDGHTVTRSAPTLWNVAFLKTLFWDGRATSLEEQAMGPLYSEHEMGGNPALLLETLNGIPAYRSLFAEAFPGDQEITLDEIYTAIAAFQVSLISLNSRYDQYAHGYHEALTEPEIEGMNIFRSFVARCAECHTPPLFTNGQVAVIGTPEPEGMPFDPGAEIPMNEPTQRGGFKIPTLRNIELTAPYMHSGRFDTLRETVAFYTGGRGHAVPEGEELVLHWHIWEPKLTDDELDRLVDFLKTLTDESFKPRTPARLPSGLALVHDNPPVPGAYKDGEKSDE</sequence>
<comment type="function">
    <text evidence="11">Involved in methylamine metabolism. Essential for the maturation of the beta subunit of MADH, presumably via a step in the biosynthesis of tryptophan tryptophylquinone (TTQ), the cofactor of MADH.</text>
</comment>
<evidence type="ECO:0000256" key="7">
    <source>
        <dbReference type="ARBA" id="ARBA00022764"/>
    </source>
</evidence>
<evidence type="ECO:0000256" key="1">
    <source>
        <dbReference type="ARBA" id="ARBA00004418"/>
    </source>
</evidence>
<keyword evidence="3" id="KW-0813">Transport</keyword>
<protein>
    <recommendedName>
        <fullName evidence="12">Methylamine utilization protein MauG</fullName>
    </recommendedName>
</protein>
<dbReference type="EMBL" id="CP036422">
    <property type="protein sequence ID" value="QFU77438.1"/>
    <property type="molecule type" value="Genomic_DNA"/>
</dbReference>
<dbReference type="Proteomes" id="UP000326287">
    <property type="component" value="Chromosome"/>
</dbReference>
<proteinExistence type="predicted"/>
<comment type="pathway">
    <text evidence="2">One-carbon metabolism; methylamine degradation.</text>
</comment>
<reference evidence="17 18" key="1">
    <citation type="submission" date="2019-02" db="EMBL/GenBank/DDBJ databases">
        <authorList>
            <person name="Li S.-H."/>
        </authorList>
    </citation>
    <scope>NUCLEOTIDE SEQUENCE [LARGE SCALE GENOMIC DNA]</scope>
    <source>
        <strain evidence="17 18">IMCC14385</strain>
    </source>
</reference>
<dbReference type="Gene3D" id="1.10.760.10">
    <property type="entry name" value="Cytochrome c-like domain"/>
    <property type="match status" value="2"/>
</dbReference>
<dbReference type="InterPro" id="IPR009056">
    <property type="entry name" value="Cyt_c-like_dom"/>
</dbReference>
<dbReference type="KEGG" id="halc:EY643_18170"/>
<dbReference type="InterPro" id="IPR036909">
    <property type="entry name" value="Cyt_c-like_dom_sf"/>
</dbReference>
<feature type="chain" id="PRO_5024991502" description="Methylamine utilization protein MauG" evidence="15">
    <location>
        <begin position="23"/>
        <end position="400"/>
    </location>
</feature>
<evidence type="ECO:0000256" key="8">
    <source>
        <dbReference type="ARBA" id="ARBA00022982"/>
    </source>
</evidence>
<evidence type="ECO:0000256" key="3">
    <source>
        <dbReference type="ARBA" id="ARBA00022448"/>
    </source>
</evidence>
<keyword evidence="8" id="KW-0249">Electron transport</keyword>
<organism evidence="17 18">
    <name type="scientific">Halioglobus maricola</name>
    <dbReference type="NCBI Taxonomy" id="2601894"/>
    <lineage>
        <taxon>Bacteria</taxon>
        <taxon>Pseudomonadati</taxon>
        <taxon>Pseudomonadota</taxon>
        <taxon>Gammaproteobacteria</taxon>
        <taxon>Cellvibrionales</taxon>
        <taxon>Halieaceae</taxon>
        <taxon>Halioglobus</taxon>
    </lineage>
</organism>
<dbReference type="GO" id="GO:0009055">
    <property type="term" value="F:electron transfer activity"/>
    <property type="evidence" value="ECO:0007669"/>
    <property type="project" value="InterPro"/>
</dbReference>
<dbReference type="GO" id="GO:0020037">
    <property type="term" value="F:heme binding"/>
    <property type="evidence" value="ECO:0007669"/>
    <property type="project" value="InterPro"/>
</dbReference>
<gene>
    <name evidence="17" type="ORF">EY643_18170</name>
</gene>
<evidence type="ECO:0000256" key="11">
    <source>
        <dbReference type="ARBA" id="ARBA00058991"/>
    </source>
</evidence>
<keyword evidence="9" id="KW-0560">Oxidoreductase</keyword>
<keyword evidence="10 13" id="KW-0408">Iron</keyword>
<evidence type="ECO:0000256" key="5">
    <source>
        <dbReference type="ARBA" id="ARBA00022723"/>
    </source>
</evidence>
<evidence type="ECO:0000256" key="13">
    <source>
        <dbReference type="PROSITE-ProRule" id="PRU00433"/>
    </source>
</evidence>
<dbReference type="GO" id="GO:0046872">
    <property type="term" value="F:metal ion binding"/>
    <property type="evidence" value="ECO:0007669"/>
    <property type="project" value="UniProtKB-KW"/>
</dbReference>
<dbReference type="InterPro" id="IPR051395">
    <property type="entry name" value="Cytochrome_c_Peroxidase/MauG"/>
</dbReference>
<evidence type="ECO:0000256" key="4">
    <source>
        <dbReference type="ARBA" id="ARBA00022617"/>
    </source>
</evidence>
<dbReference type="GO" id="GO:0042597">
    <property type="term" value="C:periplasmic space"/>
    <property type="evidence" value="ECO:0007669"/>
    <property type="project" value="UniProtKB-SubCell"/>
</dbReference>
<dbReference type="Pfam" id="PF03150">
    <property type="entry name" value="CCP_MauG"/>
    <property type="match status" value="1"/>
</dbReference>
<evidence type="ECO:0000256" key="15">
    <source>
        <dbReference type="SAM" id="SignalP"/>
    </source>
</evidence>
<evidence type="ECO:0000256" key="2">
    <source>
        <dbReference type="ARBA" id="ARBA00004856"/>
    </source>
</evidence>
<evidence type="ECO:0000256" key="10">
    <source>
        <dbReference type="ARBA" id="ARBA00023004"/>
    </source>
</evidence>
<evidence type="ECO:0000256" key="12">
    <source>
        <dbReference type="ARBA" id="ARBA00073576"/>
    </source>
</evidence>
<accession>A0A5P9NR52</accession>
<dbReference type="SUPFAM" id="SSF46626">
    <property type="entry name" value="Cytochrome c"/>
    <property type="match status" value="2"/>
</dbReference>
<evidence type="ECO:0000256" key="14">
    <source>
        <dbReference type="SAM" id="MobiDB-lite"/>
    </source>
</evidence>
<dbReference type="FunFam" id="1.10.760.10:FF:000019">
    <property type="entry name" value="Di-heme cytochrome C peroxidase"/>
    <property type="match status" value="1"/>
</dbReference>
<evidence type="ECO:0000259" key="16">
    <source>
        <dbReference type="PROSITE" id="PS51007"/>
    </source>
</evidence>
<keyword evidence="5 13" id="KW-0479">Metal-binding</keyword>
<dbReference type="PROSITE" id="PS51007">
    <property type="entry name" value="CYTC"/>
    <property type="match status" value="1"/>
</dbReference>
<feature type="domain" description="Cytochrome c" evidence="16">
    <location>
        <begin position="232"/>
        <end position="363"/>
    </location>
</feature>
<comment type="subcellular location">
    <subcellularLocation>
        <location evidence="1">Periplasm</location>
    </subcellularLocation>
</comment>
<evidence type="ECO:0000313" key="17">
    <source>
        <dbReference type="EMBL" id="QFU77438.1"/>
    </source>
</evidence>
<feature type="signal peptide" evidence="15">
    <location>
        <begin position="1"/>
        <end position="22"/>
    </location>
</feature>
<feature type="region of interest" description="Disordered" evidence="14">
    <location>
        <begin position="369"/>
        <end position="400"/>
    </location>
</feature>